<dbReference type="Proteomes" id="UP001259832">
    <property type="component" value="Unassembled WGS sequence"/>
</dbReference>
<name>A0AAD9GEY1_9STRA</name>
<evidence type="ECO:0000256" key="3">
    <source>
        <dbReference type="ARBA" id="ARBA00022525"/>
    </source>
</evidence>
<comment type="caution">
    <text evidence="5">The sequence shown here is derived from an EMBL/GenBank/DDBJ whole genome shotgun (WGS) entry which is preliminary data.</text>
</comment>
<dbReference type="GO" id="GO:0043657">
    <property type="term" value="C:host cell"/>
    <property type="evidence" value="ECO:0007669"/>
    <property type="project" value="UniProtKB-SubCell"/>
</dbReference>
<accession>A0AAD9GEY1</accession>
<evidence type="ECO:0000256" key="1">
    <source>
        <dbReference type="ARBA" id="ARBA00004340"/>
    </source>
</evidence>
<organism evidence="5 6">
    <name type="scientific">Phytophthora citrophthora</name>
    <dbReference type="NCBI Taxonomy" id="4793"/>
    <lineage>
        <taxon>Eukaryota</taxon>
        <taxon>Sar</taxon>
        <taxon>Stramenopiles</taxon>
        <taxon>Oomycota</taxon>
        <taxon>Peronosporomycetes</taxon>
        <taxon>Peronosporales</taxon>
        <taxon>Peronosporaceae</taxon>
        <taxon>Phytophthora</taxon>
    </lineage>
</organism>
<comment type="subcellular location">
    <subcellularLocation>
        <location evidence="1">Host cell</location>
    </subcellularLocation>
    <subcellularLocation>
        <location evidence="2">Secreted</location>
    </subcellularLocation>
</comment>
<keyword evidence="3" id="KW-0964">Secreted</keyword>
<dbReference type="EMBL" id="JASMQC010000020">
    <property type="protein sequence ID" value="KAK1937122.1"/>
    <property type="molecule type" value="Genomic_DNA"/>
</dbReference>
<dbReference type="InterPro" id="IPR045379">
    <property type="entry name" value="Crinkler_N"/>
</dbReference>
<proteinExistence type="predicted"/>
<dbReference type="GO" id="GO:0005576">
    <property type="term" value="C:extracellular region"/>
    <property type="evidence" value="ECO:0007669"/>
    <property type="project" value="UniProtKB-SubCell"/>
</dbReference>
<dbReference type="Pfam" id="PF20147">
    <property type="entry name" value="Crinkler"/>
    <property type="match status" value="1"/>
</dbReference>
<sequence length="468" mass="53196">MVKLCCVIIGVAESAFTLDIALDKSVNDLKKKRLRRRSSTSVPADRLRLFLANTKAKNLGEGQIEEKGKVESDTGAWLSYDSDAAVELEEGITGQDIQTWINRNPIHASLSIQDVLDDNGMPDPRSKKIHVLVVQREMPDSTLPMSWRKEMEEAVREAIKLFDERRSVYLVSTCKDWAAEELVENLGYENEPIYDVVEDFDCSIDPYPWQVDIAEDSEVQRKGYMQYFKENLHGFLHQGGDSPRVSAGIQRNLMYHLKDASQMKSLLNCNSSSLPFGLKGTSDLMIIGELAFKTNDVFASLHFIVDIKKDQCGAQERRELFLKLVLANLKSDVNGAPIGLLANLNDYWYFMWFTSDRKIARMKLSCPANGFKVMKDFLPGTLDVGESSERNPVYPMQIQFLSSPLPKRQKLIRPPPVDTSFAAEMLGQYELMSDVLSPEFLRDRRLEFELQLVKEMPYSVVCDNSPQH</sequence>
<gene>
    <name evidence="5" type="ORF">P3T76_009900</name>
</gene>
<evidence type="ECO:0000313" key="6">
    <source>
        <dbReference type="Proteomes" id="UP001259832"/>
    </source>
</evidence>
<reference evidence="5" key="1">
    <citation type="submission" date="2023-08" db="EMBL/GenBank/DDBJ databases">
        <title>Reference Genome Resource for the Citrus Pathogen Phytophthora citrophthora.</title>
        <authorList>
            <person name="Moller H."/>
            <person name="Coetzee B."/>
            <person name="Rose L.J."/>
            <person name="Van Niekerk J.M."/>
        </authorList>
    </citation>
    <scope>NUCLEOTIDE SEQUENCE</scope>
    <source>
        <strain evidence="5">STE-U-9442</strain>
    </source>
</reference>
<evidence type="ECO:0000256" key="2">
    <source>
        <dbReference type="ARBA" id="ARBA00004613"/>
    </source>
</evidence>
<protein>
    <recommendedName>
        <fullName evidence="4">Crinkler effector protein N-terminal domain-containing protein</fullName>
    </recommendedName>
</protein>
<evidence type="ECO:0000313" key="5">
    <source>
        <dbReference type="EMBL" id="KAK1937122.1"/>
    </source>
</evidence>
<keyword evidence="6" id="KW-1185">Reference proteome</keyword>
<feature type="domain" description="Crinkler effector protein N-terminal" evidence="4">
    <location>
        <begin position="2"/>
        <end position="134"/>
    </location>
</feature>
<evidence type="ECO:0000259" key="4">
    <source>
        <dbReference type="Pfam" id="PF20147"/>
    </source>
</evidence>
<dbReference type="AlphaFoldDB" id="A0AAD9GEY1"/>